<dbReference type="Proteomes" id="UP000078512">
    <property type="component" value="Unassembled WGS sequence"/>
</dbReference>
<dbReference type="SMART" id="SM00612">
    <property type="entry name" value="Kelch"/>
    <property type="match status" value="2"/>
</dbReference>
<evidence type="ECO:0000313" key="2">
    <source>
        <dbReference type="Proteomes" id="UP000078512"/>
    </source>
</evidence>
<dbReference type="SUPFAM" id="SSF50965">
    <property type="entry name" value="Galactose oxidase, central domain"/>
    <property type="match status" value="1"/>
</dbReference>
<dbReference type="Gene3D" id="2.120.10.80">
    <property type="entry name" value="Kelch-type beta propeller"/>
    <property type="match status" value="1"/>
</dbReference>
<dbReference type="InterPro" id="IPR015915">
    <property type="entry name" value="Kelch-typ_b-propeller"/>
</dbReference>
<organism evidence="1 2">
    <name type="scientific">Linnemannia elongata AG-77</name>
    <dbReference type="NCBI Taxonomy" id="1314771"/>
    <lineage>
        <taxon>Eukaryota</taxon>
        <taxon>Fungi</taxon>
        <taxon>Fungi incertae sedis</taxon>
        <taxon>Mucoromycota</taxon>
        <taxon>Mortierellomycotina</taxon>
        <taxon>Mortierellomycetes</taxon>
        <taxon>Mortierellales</taxon>
        <taxon>Mortierellaceae</taxon>
        <taxon>Linnemannia</taxon>
    </lineage>
</organism>
<dbReference type="InterPro" id="IPR006652">
    <property type="entry name" value="Kelch_1"/>
</dbReference>
<keyword evidence="2" id="KW-1185">Reference proteome</keyword>
<name>A0A197KD62_9FUNG</name>
<dbReference type="EMBL" id="KV442015">
    <property type="protein sequence ID" value="OAQ35103.1"/>
    <property type="molecule type" value="Genomic_DNA"/>
</dbReference>
<proteinExistence type="predicted"/>
<evidence type="ECO:0008006" key="3">
    <source>
        <dbReference type="Google" id="ProtNLM"/>
    </source>
</evidence>
<dbReference type="InterPro" id="IPR011043">
    <property type="entry name" value="Gal_Oxase/kelch_b-propeller"/>
</dbReference>
<evidence type="ECO:0000313" key="1">
    <source>
        <dbReference type="EMBL" id="OAQ35103.1"/>
    </source>
</evidence>
<reference evidence="1 2" key="1">
    <citation type="submission" date="2016-05" db="EMBL/GenBank/DDBJ databases">
        <title>Genome sequencing reveals origins of a unique bacterial endosymbiosis in the earliest lineages of terrestrial Fungi.</title>
        <authorList>
            <consortium name="DOE Joint Genome Institute"/>
            <person name="Uehling J."/>
            <person name="Gryganskyi A."/>
            <person name="Hameed K."/>
            <person name="Tschaplinski T."/>
            <person name="Misztal P."/>
            <person name="Wu S."/>
            <person name="Desiro A."/>
            <person name="Vande Pol N."/>
            <person name="Du Z.-Y."/>
            <person name="Zienkiewicz A."/>
            <person name="Zienkiewicz K."/>
            <person name="Morin E."/>
            <person name="Tisserant E."/>
            <person name="Splivallo R."/>
            <person name="Hainaut M."/>
            <person name="Henrissat B."/>
            <person name="Ohm R."/>
            <person name="Kuo A."/>
            <person name="Yan J."/>
            <person name="Lipzen A."/>
            <person name="Nolan M."/>
            <person name="Labutti K."/>
            <person name="Barry K."/>
            <person name="Goldstein A."/>
            <person name="Labbe J."/>
            <person name="Schadt C."/>
            <person name="Tuskan G."/>
            <person name="Grigoriev I."/>
            <person name="Martin F."/>
            <person name="Vilgalys R."/>
            <person name="Bonito G."/>
        </authorList>
    </citation>
    <scope>NUCLEOTIDE SEQUENCE [LARGE SCALE GENOMIC DNA]</scope>
    <source>
        <strain evidence="1 2">AG-77</strain>
    </source>
</reference>
<gene>
    <name evidence="1" type="ORF">K457DRAFT_132968</name>
</gene>
<dbReference type="OrthoDB" id="432528at2759"/>
<dbReference type="AlphaFoldDB" id="A0A197KD62"/>
<feature type="non-terminal residue" evidence="1">
    <location>
        <position position="109"/>
    </location>
</feature>
<protein>
    <recommendedName>
        <fullName evidence="3">Galactose oxidase</fullName>
    </recommendedName>
</protein>
<dbReference type="Pfam" id="PF01344">
    <property type="entry name" value="Kelch_1"/>
    <property type="match status" value="1"/>
</dbReference>
<sequence length="109" mass="11433">MRRSVLVFGGSRAVALADIAGLQMTSIDEYDPVRGTWGTMLTSGPSLPGGRADACAVASEDGSKIVVFGGELNVASFLSSIYVLDVATQIWKRGPDVPTPRSQSACAYH</sequence>
<accession>A0A197KD62</accession>